<evidence type="ECO:0008006" key="5">
    <source>
        <dbReference type="Google" id="ProtNLM"/>
    </source>
</evidence>
<feature type="chain" id="PRO_5012981297" description="Lectin-like protein BA14k" evidence="2">
    <location>
        <begin position="21"/>
        <end position="121"/>
    </location>
</feature>
<sequence>MMKKLMVALLAALTFAAAFAPQEAEAQYRRRNNGVPIIAGVAAGLLGAAIVGSAIAGQQPRYYQQEPVYGRPGPVYYAHPQGQYYEEDEVVVRQPRCFIKRQPLYDEYGRVAAYQNRRVCR</sequence>
<proteinExistence type="predicted"/>
<evidence type="ECO:0000256" key="2">
    <source>
        <dbReference type="SAM" id="SignalP"/>
    </source>
</evidence>
<keyword evidence="1" id="KW-0812">Transmembrane</keyword>
<evidence type="ECO:0000313" key="4">
    <source>
        <dbReference type="Proteomes" id="UP000192872"/>
    </source>
</evidence>
<keyword evidence="1" id="KW-0472">Membrane</keyword>
<organism evidence="3 4">
    <name type="scientific">Candidatus Raskinella chloraquaticus</name>
    <dbReference type="NCBI Taxonomy" id="1951219"/>
    <lineage>
        <taxon>Bacteria</taxon>
        <taxon>Pseudomonadati</taxon>
        <taxon>Pseudomonadota</taxon>
        <taxon>Alphaproteobacteria</taxon>
        <taxon>Hyphomicrobiales</taxon>
        <taxon>Phreatobacteraceae</taxon>
        <taxon>Candidatus Raskinella</taxon>
    </lineage>
</organism>
<keyword evidence="1" id="KW-1133">Transmembrane helix</keyword>
<evidence type="ECO:0000313" key="3">
    <source>
        <dbReference type="EMBL" id="OQW51998.1"/>
    </source>
</evidence>
<accession>A0A1W9HX42</accession>
<feature type="transmembrane region" description="Helical" evidence="1">
    <location>
        <begin position="36"/>
        <end position="56"/>
    </location>
</feature>
<feature type="signal peptide" evidence="2">
    <location>
        <begin position="1"/>
        <end position="20"/>
    </location>
</feature>
<gene>
    <name evidence="3" type="ORF">A4S15_09175</name>
</gene>
<dbReference type="AlphaFoldDB" id="A0A1W9HX42"/>
<protein>
    <recommendedName>
        <fullName evidence="5">Lectin-like protein BA14k</fullName>
    </recommendedName>
</protein>
<name>A0A1W9HX42_9HYPH</name>
<dbReference type="Proteomes" id="UP000192872">
    <property type="component" value="Unassembled WGS sequence"/>
</dbReference>
<dbReference type="EMBL" id="LWDL01000016">
    <property type="protein sequence ID" value="OQW51998.1"/>
    <property type="molecule type" value="Genomic_DNA"/>
</dbReference>
<keyword evidence="2" id="KW-0732">Signal</keyword>
<comment type="caution">
    <text evidence="3">The sequence shown here is derived from an EMBL/GenBank/DDBJ whole genome shotgun (WGS) entry which is preliminary data.</text>
</comment>
<evidence type="ECO:0000256" key="1">
    <source>
        <dbReference type="SAM" id="Phobius"/>
    </source>
</evidence>
<reference evidence="3 4" key="1">
    <citation type="journal article" date="2017" name="Water Res.">
        <title>Comammox in drinking water systems.</title>
        <authorList>
            <person name="Wang Y."/>
            <person name="Ma L."/>
            <person name="Mao Y."/>
            <person name="Jiang X."/>
            <person name="Xia Y."/>
            <person name="Yu K."/>
            <person name="Li B."/>
            <person name="Zhang T."/>
        </authorList>
    </citation>
    <scope>NUCLEOTIDE SEQUENCE [LARGE SCALE GENOMIC DNA]</scope>
    <source>
        <strain evidence="3">SG_bin8</strain>
    </source>
</reference>